<dbReference type="EMBL" id="MN739322">
    <property type="protein sequence ID" value="QHS98751.1"/>
    <property type="molecule type" value="Genomic_DNA"/>
</dbReference>
<sequence>MQRIDVSLPNDKIVIEFIQQRDIDKIKWLKLGKTMHKQGMEEIKCFNNEEYQTNITNIKKMYEDKIVKLNNNLEQERDTKKEMLKIHNSKLISLQQQISEQVKILYSEKIQQLESIIQEKKIIIDKKNDKIDSYTTKMYKEMQDKLDEKEDIWLKRYETIKESYEVKLDIERKKTEKQLLRQENSTLIGQDGEALCEQQLNLMCPSASVLDTHSQAGRGDFVLSLKGVNVMIENKNYTKNVPKPEILKFYRDIKTNGDIHCGILCSQKSGICAKEDYSLEIIEGKPIMMLYHTAKHPNKIKLAIDLLLAYVNNESINLDDKEILDKLKNFSPTLKKNLSKMKKLIKKFENDITTCLINEEEITKQIFATLKIK</sequence>
<keyword evidence="1" id="KW-0175">Coiled coil</keyword>
<feature type="coiled-coil region" evidence="1">
    <location>
        <begin position="59"/>
        <end position="130"/>
    </location>
</feature>
<organism evidence="2">
    <name type="scientific">viral metagenome</name>
    <dbReference type="NCBI Taxonomy" id="1070528"/>
    <lineage>
        <taxon>unclassified sequences</taxon>
        <taxon>metagenomes</taxon>
        <taxon>organismal metagenomes</taxon>
    </lineage>
</organism>
<evidence type="ECO:0000313" key="2">
    <source>
        <dbReference type="EMBL" id="QHS98751.1"/>
    </source>
</evidence>
<dbReference type="AlphaFoldDB" id="A0A6C0C3S8"/>
<proteinExistence type="predicted"/>
<reference evidence="2" key="1">
    <citation type="journal article" date="2020" name="Nature">
        <title>Giant virus diversity and host interactions through global metagenomics.</title>
        <authorList>
            <person name="Schulz F."/>
            <person name="Roux S."/>
            <person name="Paez-Espino D."/>
            <person name="Jungbluth S."/>
            <person name="Walsh D.A."/>
            <person name="Denef V.J."/>
            <person name="McMahon K.D."/>
            <person name="Konstantinidis K.T."/>
            <person name="Eloe-Fadrosh E.A."/>
            <person name="Kyrpides N.C."/>
            <person name="Woyke T."/>
        </authorList>
    </citation>
    <scope>NUCLEOTIDE SEQUENCE</scope>
    <source>
        <strain evidence="2">GVMAG-M-3300020185-18</strain>
    </source>
</reference>
<name>A0A6C0C3S8_9ZZZZ</name>
<evidence type="ECO:0000256" key="1">
    <source>
        <dbReference type="SAM" id="Coils"/>
    </source>
</evidence>
<protein>
    <submittedName>
        <fullName evidence="2">Uncharacterized protein</fullName>
    </submittedName>
</protein>
<accession>A0A6C0C3S8</accession>